<dbReference type="InterPro" id="IPR025392">
    <property type="entry name" value="DUF4124"/>
</dbReference>
<keyword evidence="5" id="KW-1185">Reference proteome</keyword>
<evidence type="ECO:0000313" key="5">
    <source>
        <dbReference type="Proteomes" id="UP000243745"/>
    </source>
</evidence>
<feature type="signal peptide" evidence="2">
    <location>
        <begin position="1"/>
        <end position="21"/>
    </location>
</feature>
<feature type="domain" description="DUF4124" evidence="3">
    <location>
        <begin position="12"/>
        <end position="56"/>
    </location>
</feature>
<feature type="compositionally biased region" description="Low complexity" evidence="1">
    <location>
        <begin position="60"/>
        <end position="69"/>
    </location>
</feature>
<dbReference type="AlphaFoldDB" id="A0A662ZIC7"/>
<sequence length="182" mass="19779">MNLTKIIIFSCVLLGISCVQAEDVYKWVDSNGVTHYGDNPQNSNKKATMVNVQTPKLGNVSVQSSSSTSYTPQRPPVRADFGNQNLNYNISISSPSNGEEIRANNGTIVVSANVTPKPQGNYAIRVFIDNSLYASSSNTQRVEVEGVPRGEHTIMVKLQTQDGKIIASEPINVVVLRVVAKK</sequence>
<evidence type="ECO:0000256" key="1">
    <source>
        <dbReference type="SAM" id="MobiDB-lite"/>
    </source>
</evidence>
<dbReference type="Proteomes" id="UP000243745">
    <property type="component" value="Unassembled WGS sequence"/>
</dbReference>
<gene>
    <name evidence="4" type="ORF">SAMN02910344_01627</name>
</gene>
<dbReference type="InterPro" id="IPR013783">
    <property type="entry name" value="Ig-like_fold"/>
</dbReference>
<name>A0A662ZIC7_9GAMM</name>
<evidence type="ECO:0000313" key="4">
    <source>
        <dbReference type="EMBL" id="SFP52626.1"/>
    </source>
</evidence>
<feature type="region of interest" description="Disordered" evidence="1">
    <location>
        <begin position="58"/>
        <end position="82"/>
    </location>
</feature>
<proteinExistence type="predicted"/>
<dbReference type="PROSITE" id="PS51257">
    <property type="entry name" value="PROKAR_LIPOPROTEIN"/>
    <property type="match status" value="1"/>
</dbReference>
<evidence type="ECO:0000259" key="3">
    <source>
        <dbReference type="Pfam" id="PF13511"/>
    </source>
</evidence>
<dbReference type="Gene3D" id="2.60.40.10">
    <property type="entry name" value="Immunoglobulins"/>
    <property type="match status" value="1"/>
</dbReference>
<protein>
    <recommendedName>
        <fullName evidence="3">DUF4124 domain-containing protein</fullName>
    </recommendedName>
</protein>
<keyword evidence="2" id="KW-0732">Signal</keyword>
<evidence type="ECO:0000256" key="2">
    <source>
        <dbReference type="SAM" id="SignalP"/>
    </source>
</evidence>
<dbReference type="OrthoDB" id="7062774at2"/>
<dbReference type="Pfam" id="PF13511">
    <property type="entry name" value="DUF4124"/>
    <property type="match status" value="1"/>
</dbReference>
<feature type="chain" id="PRO_5024875060" description="DUF4124 domain-containing protein" evidence="2">
    <location>
        <begin position="22"/>
        <end position="182"/>
    </location>
</feature>
<accession>A0A662ZIC7</accession>
<dbReference type="EMBL" id="FOXF01000032">
    <property type="protein sequence ID" value="SFP52626.1"/>
    <property type="molecule type" value="Genomic_DNA"/>
</dbReference>
<reference evidence="4 5" key="1">
    <citation type="submission" date="2016-10" db="EMBL/GenBank/DDBJ databases">
        <authorList>
            <person name="Varghese N."/>
            <person name="Submissions S."/>
        </authorList>
    </citation>
    <scope>NUCLEOTIDE SEQUENCE [LARGE SCALE GENOMIC DNA]</scope>
    <source>
        <strain evidence="4 5">DSM 1361</strain>
    </source>
</reference>
<organism evidence="4 5">
    <name type="scientific">Ruminobacter amylophilus</name>
    <dbReference type="NCBI Taxonomy" id="867"/>
    <lineage>
        <taxon>Bacteria</taxon>
        <taxon>Pseudomonadati</taxon>
        <taxon>Pseudomonadota</taxon>
        <taxon>Gammaproteobacteria</taxon>
        <taxon>Aeromonadales</taxon>
        <taxon>Succinivibrionaceae</taxon>
        <taxon>Ruminobacter</taxon>
    </lineage>
</organism>
<dbReference type="RefSeq" id="WP_093142673.1">
    <property type="nucleotide sequence ID" value="NZ_FOXF01000032.1"/>
</dbReference>